<sequence length="181" mass="21190">MLFRENGRAQKLASNHINLQGAIQAAGYDAQNMFPVMVQFKTNDGLWSKREYCYLFDIQKGIKVILRDDIVVVPVRKSDNYEIARISKIPDDIVNNNNLMQKFIDIIEDKEHDLRVVVTNIQHHIDQYEKIEREKAEAEKLKMQLEEEFEKANKIALYEQLAENNPNFKKKLDRIKELGGL</sequence>
<keyword evidence="1" id="KW-0175">Coiled coil</keyword>
<name>A0A6G9LL56_9CAUD</name>
<dbReference type="EMBL" id="MT119361">
    <property type="protein sequence ID" value="QIQ66363.1"/>
    <property type="molecule type" value="Genomic_DNA"/>
</dbReference>
<keyword evidence="3" id="KW-1185">Reference proteome</keyword>
<organism evidence="2 3">
    <name type="scientific">Enterococcus phage vipetofem</name>
    <dbReference type="NCBI Taxonomy" id="2719594"/>
    <lineage>
        <taxon>Viruses</taxon>
        <taxon>Duplodnaviria</taxon>
        <taxon>Heunggongvirae</taxon>
        <taxon>Uroviricota</taxon>
        <taxon>Caudoviricetes</taxon>
        <taxon>Andrewesvirinae</taxon>
        <taxon>Vipetofemvirus</taxon>
        <taxon>Vipetofemvirus vipetofem</taxon>
    </lineage>
</organism>
<proteinExistence type="predicted"/>
<gene>
    <name evidence="2" type="ORF">vipetofem_65</name>
</gene>
<feature type="coiled-coil region" evidence="1">
    <location>
        <begin position="121"/>
        <end position="178"/>
    </location>
</feature>
<evidence type="ECO:0000313" key="2">
    <source>
        <dbReference type="EMBL" id="QIQ66363.1"/>
    </source>
</evidence>
<dbReference type="Proteomes" id="UP000502113">
    <property type="component" value="Segment"/>
</dbReference>
<evidence type="ECO:0000313" key="3">
    <source>
        <dbReference type="Proteomes" id="UP000502113"/>
    </source>
</evidence>
<protein>
    <submittedName>
        <fullName evidence="2">Uncharacterized protein</fullName>
    </submittedName>
</protein>
<accession>A0A6G9LL56</accession>
<reference evidence="3" key="1">
    <citation type="submission" date="2020-02" db="EMBL/GenBank/DDBJ databases">
        <authorList>
            <person name="Olsen N.S."/>
            <person name="Forero-Junco L."/>
            <person name="Kot W."/>
            <person name="Hansen L.H."/>
        </authorList>
    </citation>
    <scope>NUCLEOTIDE SEQUENCE [LARGE SCALE GENOMIC DNA]</scope>
</reference>
<evidence type="ECO:0000256" key="1">
    <source>
        <dbReference type="SAM" id="Coils"/>
    </source>
</evidence>